<evidence type="ECO:0000313" key="2">
    <source>
        <dbReference type="Proteomes" id="UP000185895"/>
    </source>
</evidence>
<dbReference type="AlphaFoldDB" id="A0A1E7REX3"/>
<dbReference type="Pfam" id="PF16309">
    <property type="entry name" value="DUF4951"/>
    <property type="match status" value="1"/>
</dbReference>
<protein>
    <submittedName>
        <fullName evidence="1">Uncharacterized protein</fullName>
    </submittedName>
</protein>
<proteinExistence type="predicted"/>
<accession>A0A1E7REX3</accession>
<dbReference type="InterPro" id="IPR038343">
    <property type="entry name" value="DUF4951_sf"/>
</dbReference>
<dbReference type="Gene3D" id="4.10.640.20">
    <property type="match status" value="1"/>
</dbReference>
<dbReference type="OrthoDB" id="6706820at2"/>
<sequence>MMKKYRNFKSICLMITAIFLMSCQQTEQVKISGSVNPEIARKAIPATPNNMSLPEFGKEVIQWGSGPQQAKQRYETVNIDDIAVMKNKGLTLEMAKSWQAFYENENKRNPENQAAVYRAKLMKKIVNLW</sequence>
<reference evidence="1 2" key="1">
    <citation type="submission" date="2016-09" db="EMBL/GenBank/DDBJ databases">
        <authorList>
            <person name="Capua I."/>
            <person name="De Benedictis P."/>
            <person name="Joannis T."/>
            <person name="Lombin L.H."/>
            <person name="Cattoli G."/>
        </authorList>
    </citation>
    <scope>NUCLEOTIDE SEQUENCE [LARGE SCALE GENOMIC DNA]</scope>
    <source>
        <strain evidence="1 2">ANC 4671</strain>
    </source>
</reference>
<evidence type="ECO:0000313" key="1">
    <source>
        <dbReference type="EMBL" id="OEY97871.1"/>
    </source>
</evidence>
<dbReference type="PROSITE" id="PS51257">
    <property type="entry name" value="PROKAR_LIPOPROTEIN"/>
    <property type="match status" value="1"/>
</dbReference>
<dbReference type="Proteomes" id="UP000185895">
    <property type="component" value="Unassembled WGS sequence"/>
</dbReference>
<dbReference type="EMBL" id="MKKK01000002">
    <property type="protein sequence ID" value="OEY97871.1"/>
    <property type="molecule type" value="Genomic_DNA"/>
</dbReference>
<comment type="caution">
    <text evidence="1">The sequence shown here is derived from an EMBL/GenBank/DDBJ whole genome shotgun (WGS) entry which is preliminary data.</text>
</comment>
<organism evidence="1 2">
    <name type="scientific">Acinetobacter qingfengensis</name>
    <dbReference type="NCBI Taxonomy" id="1262585"/>
    <lineage>
        <taxon>Bacteria</taxon>
        <taxon>Pseudomonadati</taxon>
        <taxon>Pseudomonadota</taxon>
        <taxon>Gammaproteobacteria</taxon>
        <taxon>Moraxellales</taxon>
        <taxon>Moraxellaceae</taxon>
        <taxon>Acinetobacter</taxon>
    </lineage>
</organism>
<name>A0A1E7REX3_9GAMM</name>
<dbReference type="InterPro" id="IPR032538">
    <property type="entry name" value="DUF4951"/>
</dbReference>
<gene>
    <name evidence="1" type="ORF">BJI46_07315</name>
</gene>
<keyword evidence="2" id="KW-1185">Reference proteome</keyword>